<keyword evidence="1" id="KW-0614">Plasmid</keyword>
<dbReference type="KEGG" id="vvy:VVP28"/>
<dbReference type="HOGENOM" id="CLU_3223812_0_0_6"/>
<geneLocation type="plasmid" evidence="1 2">
    <name>pYJ016</name>
</geneLocation>
<protein>
    <submittedName>
        <fullName evidence="1">Uncharacterized protein</fullName>
    </submittedName>
</protein>
<gene>
    <name evidence="1" type="ordered locus">VVP28</name>
</gene>
<proteinExistence type="predicted"/>
<name>Q7MBL5_VIBVY</name>
<evidence type="ECO:0000313" key="1">
    <source>
        <dbReference type="EMBL" id="BAC97751.1"/>
    </source>
</evidence>
<dbReference type="EMBL" id="AP005352">
    <property type="protein sequence ID" value="BAC97751.1"/>
    <property type="molecule type" value="Genomic_DNA"/>
</dbReference>
<organism evidence="1 2">
    <name type="scientific">Vibrio vulnificus (strain YJ016)</name>
    <dbReference type="NCBI Taxonomy" id="196600"/>
    <lineage>
        <taxon>Bacteria</taxon>
        <taxon>Pseudomonadati</taxon>
        <taxon>Pseudomonadota</taxon>
        <taxon>Gammaproteobacteria</taxon>
        <taxon>Vibrionales</taxon>
        <taxon>Vibrionaceae</taxon>
        <taxon>Vibrio</taxon>
    </lineage>
</organism>
<dbReference type="Proteomes" id="UP000002675">
    <property type="component" value="Plasmid pYJ016"/>
</dbReference>
<evidence type="ECO:0000313" key="2">
    <source>
        <dbReference type="Proteomes" id="UP000002675"/>
    </source>
</evidence>
<dbReference type="AlphaFoldDB" id="Q7MBL5"/>
<reference evidence="1 2" key="1">
    <citation type="journal article" date="2003" name="Genome Res.">
        <title>Comparative genome analysis of Vibrio vulnificus, a marine pathogen.</title>
        <authorList>
            <person name="Chen C.Y."/>
            <person name="Wu K.M."/>
            <person name="Chang Y.C."/>
            <person name="Chang C.H."/>
            <person name="Tsai H.C."/>
            <person name="Liao T.L."/>
            <person name="Liu Y.M."/>
            <person name="Chen H.J."/>
            <person name="Shen A.B."/>
            <person name="Li J.C."/>
            <person name="Su T.L."/>
            <person name="Shao C.P."/>
            <person name="Lee C.T."/>
            <person name="Hor L.I."/>
            <person name="Tsai S.F."/>
        </authorList>
    </citation>
    <scope>NUCLEOTIDE SEQUENCE [LARGE SCALE GENOMIC DNA]</scope>
    <source>
        <strain evidence="1 2">YJ016</strain>
        <plasmid evidence="1">pYJ016</plasmid>
    </source>
</reference>
<accession>Q7MBL5</accession>
<sequence length="44" mass="4994">MFTMRRGVWSLSEKVKSQHDITGFNCAGPREIDQGNAKKPHYGD</sequence>